<evidence type="ECO:0000256" key="10">
    <source>
        <dbReference type="RuleBase" id="RU000688"/>
    </source>
</evidence>
<dbReference type="Gene3D" id="1.20.1070.10">
    <property type="entry name" value="Rhodopsin 7-helix transmembrane proteins"/>
    <property type="match status" value="1"/>
</dbReference>
<dbReference type="InterPro" id="IPR017452">
    <property type="entry name" value="GPCR_Rhodpsn_7TM"/>
</dbReference>
<feature type="transmembrane region" description="Helical" evidence="11">
    <location>
        <begin position="44"/>
        <end position="74"/>
    </location>
</feature>
<dbReference type="Proteomes" id="UP000515158">
    <property type="component" value="Unplaced"/>
</dbReference>
<feature type="transmembrane region" description="Helical" evidence="11">
    <location>
        <begin position="127"/>
        <end position="145"/>
    </location>
</feature>
<dbReference type="PANTHER" id="PTHR24241">
    <property type="entry name" value="NEUROPEPTIDE RECEPTOR-RELATED G-PROTEIN COUPLED RECEPTOR"/>
    <property type="match status" value="1"/>
</dbReference>
<feature type="transmembrane region" description="Helical" evidence="11">
    <location>
        <begin position="266"/>
        <end position="288"/>
    </location>
</feature>
<reference evidence="14" key="1">
    <citation type="submission" date="2025-08" db="UniProtKB">
        <authorList>
            <consortium name="RefSeq"/>
        </authorList>
    </citation>
    <scope>IDENTIFICATION</scope>
    <source>
        <tissue evidence="14">Total insect</tissue>
    </source>
</reference>
<evidence type="ECO:0000256" key="9">
    <source>
        <dbReference type="ARBA" id="ARBA00023224"/>
    </source>
</evidence>
<dbReference type="OrthoDB" id="5975505at2759"/>
<evidence type="ECO:0000256" key="7">
    <source>
        <dbReference type="ARBA" id="ARBA00023136"/>
    </source>
</evidence>
<dbReference type="PROSITE" id="PS50262">
    <property type="entry name" value="G_PROTEIN_RECEP_F1_2"/>
    <property type="match status" value="1"/>
</dbReference>
<dbReference type="PANTHER" id="PTHR24241:SF76">
    <property type="entry name" value="NEUROPEPTIDE SIFAMIDE RECEPTOR"/>
    <property type="match status" value="1"/>
</dbReference>
<dbReference type="SUPFAM" id="SSF81321">
    <property type="entry name" value="Family A G protein-coupled receptor-like"/>
    <property type="match status" value="1"/>
</dbReference>
<protein>
    <submittedName>
        <fullName evidence="14">Neuropeptide SIFamide receptor-like</fullName>
    </submittedName>
</protein>
<dbReference type="RefSeq" id="XP_034237925.1">
    <property type="nucleotide sequence ID" value="XM_034382034.1"/>
</dbReference>
<organism evidence="14">
    <name type="scientific">Thrips palmi</name>
    <name type="common">Melon thrips</name>
    <dbReference type="NCBI Taxonomy" id="161013"/>
    <lineage>
        <taxon>Eukaryota</taxon>
        <taxon>Metazoa</taxon>
        <taxon>Ecdysozoa</taxon>
        <taxon>Arthropoda</taxon>
        <taxon>Hexapoda</taxon>
        <taxon>Insecta</taxon>
        <taxon>Pterygota</taxon>
        <taxon>Neoptera</taxon>
        <taxon>Paraneoptera</taxon>
        <taxon>Thysanoptera</taxon>
        <taxon>Terebrantia</taxon>
        <taxon>Thripoidea</taxon>
        <taxon>Thripidae</taxon>
        <taxon>Thrips</taxon>
    </lineage>
</organism>
<keyword evidence="6 10" id="KW-0297">G-protein coupled receptor</keyword>
<dbReference type="PRINTS" id="PR01012">
    <property type="entry name" value="NRPEPTIDEYR"/>
</dbReference>
<evidence type="ECO:0000256" key="3">
    <source>
        <dbReference type="ARBA" id="ARBA00022475"/>
    </source>
</evidence>
<name>A0A6P8YLG0_THRPL</name>
<accession>A0A6P8YLG0</accession>
<sequence>MAAEAIAAASVLTVEDVVAALNVSFNATDADDEEEVYIVGELKYSVGLTVVICIAYLAVFIIGVLGNVCVVMVVASFPRMRSTTNLFIANLAIADLLVNVLCLPFTLVSNVLQAWVLGAAICKTLPFLQGVSVSASINTLVCISVERCLAICYPMRCQLSPHTCRLLIGCVWAASLTLTLPWAVVFHLTPVREGLVVLQVCTDVWPSQLSQTLYFALAHLSMCYLLPLACISVCYALIWRRVCRRRLPGEPQVCGQLMLHRSKMKAVKMLLVVVVSFALSWMPLYVMVSRMQFFGPPVTELEQDVVGVLMPFAQWLGTSNSCINPIFYAYYNRKFRAGFMAILSSQSCCFSPRFDYDQCSMEFRWQQRGLGAGGAG</sequence>
<evidence type="ECO:0000256" key="8">
    <source>
        <dbReference type="ARBA" id="ARBA00023170"/>
    </source>
</evidence>
<keyword evidence="8 10" id="KW-0675">Receptor</keyword>
<dbReference type="CDD" id="cd14993">
    <property type="entry name" value="7tmA_CCKR-like"/>
    <property type="match status" value="1"/>
</dbReference>
<dbReference type="Pfam" id="PF00001">
    <property type="entry name" value="7tm_1"/>
    <property type="match status" value="1"/>
</dbReference>
<feature type="transmembrane region" description="Helical" evidence="11">
    <location>
        <begin position="166"/>
        <end position="188"/>
    </location>
</feature>
<evidence type="ECO:0000256" key="4">
    <source>
        <dbReference type="ARBA" id="ARBA00022692"/>
    </source>
</evidence>
<feature type="transmembrane region" description="Helical" evidence="11">
    <location>
        <begin position="213"/>
        <end position="238"/>
    </location>
</feature>
<keyword evidence="7 11" id="KW-0472">Membrane</keyword>
<comment type="similarity">
    <text evidence="2 10">Belongs to the G-protein coupled receptor 1 family.</text>
</comment>
<keyword evidence="13" id="KW-1185">Reference proteome</keyword>
<evidence type="ECO:0000256" key="6">
    <source>
        <dbReference type="ARBA" id="ARBA00023040"/>
    </source>
</evidence>
<dbReference type="InterPro" id="IPR000276">
    <property type="entry name" value="GPCR_Rhodpsn"/>
</dbReference>
<gene>
    <name evidence="14" type="primary">LOC117643260</name>
</gene>
<feature type="transmembrane region" description="Helical" evidence="11">
    <location>
        <begin position="308"/>
        <end position="331"/>
    </location>
</feature>
<feature type="non-terminal residue" evidence="14">
    <location>
        <position position="376"/>
    </location>
</feature>
<dbReference type="AlphaFoldDB" id="A0A6P8YLG0"/>
<dbReference type="GO" id="GO:0032870">
    <property type="term" value="P:cellular response to hormone stimulus"/>
    <property type="evidence" value="ECO:0007669"/>
    <property type="project" value="TreeGrafter"/>
</dbReference>
<dbReference type="GO" id="GO:0004983">
    <property type="term" value="F:neuropeptide Y receptor activity"/>
    <property type="evidence" value="ECO:0007669"/>
    <property type="project" value="InterPro"/>
</dbReference>
<evidence type="ECO:0000256" key="1">
    <source>
        <dbReference type="ARBA" id="ARBA00004651"/>
    </source>
</evidence>
<dbReference type="InParanoid" id="A0A6P8YLG0"/>
<dbReference type="GeneID" id="117643260"/>
<dbReference type="InterPro" id="IPR000611">
    <property type="entry name" value="NPY_rcpt"/>
</dbReference>
<evidence type="ECO:0000259" key="12">
    <source>
        <dbReference type="PROSITE" id="PS50262"/>
    </source>
</evidence>
<dbReference type="GO" id="GO:0042277">
    <property type="term" value="F:peptide binding"/>
    <property type="evidence" value="ECO:0007669"/>
    <property type="project" value="TreeGrafter"/>
</dbReference>
<proteinExistence type="inferred from homology"/>
<evidence type="ECO:0000313" key="13">
    <source>
        <dbReference type="Proteomes" id="UP000515158"/>
    </source>
</evidence>
<feature type="domain" description="G-protein coupled receptors family 1 profile" evidence="12">
    <location>
        <begin position="66"/>
        <end position="328"/>
    </location>
</feature>
<feature type="transmembrane region" description="Helical" evidence="11">
    <location>
        <begin position="86"/>
        <end position="107"/>
    </location>
</feature>
<evidence type="ECO:0000313" key="14">
    <source>
        <dbReference type="RefSeq" id="XP_034237925.1"/>
    </source>
</evidence>
<keyword evidence="9 10" id="KW-0807">Transducer</keyword>
<evidence type="ECO:0000256" key="2">
    <source>
        <dbReference type="ARBA" id="ARBA00010663"/>
    </source>
</evidence>
<dbReference type="SMART" id="SM01381">
    <property type="entry name" value="7TM_GPCR_Srsx"/>
    <property type="match status" value="1"/>
</dbReference>
<evidence type="ECO:0000256" key="5">
    <source>
        <dbReference type="ARBA" id="ARBA00022989"/>
    </source>
</evidence>
<dbReference type="KEGG" id="tpal:117643260"/>
<dbReference type="GO" id="GO:0005886">
    <property type="term" value="C:plasma membrane"/>
    <property type="evidence" value="ECO:0007669"/>
    <property type="project" value="UniProtKB-SubCell"/>
</dbReference>
<dbReference type="PROSITE" id="PS00237">
    <property type="entry name" value="G_PROTEIN_RECEP_F1_1"/>
    <property type="match status" value="1"/>
</dbReference>
<evidence type="ECO:0000256" key="11">
    <source>
        <dbReference type="SAM" id="Phobius"/>
    </source>
</evidence>
<keyword evidence="4 10" id="KW-0812">Transmembrane</keyword>
<dbReference type="PRINTS" id="PR00237">
    <property type="entry name" value="GPCRRHODOPSN"/>
</dbReference>
<keyword evidence="3" id="KW-1003">Cell membrane</keyword>
<keyword evidence="5 11" id="KW-1133">Transmembrane helix</keyword>
<comment type="subcellular location">
    <subcellularLocation>
        <location evidence="1">Cell membrane</location>
        <topology evidence="1">Multi-pass membrane protein</topology>
    </subcellularLocation>
</comment>